<sequence>EFQPPAAARVSVQPGGATTVGVSLRTR</sequence>
<dbReference type="AlphaFoldDB" id="A0A6J4N1X0"/>
<evidence type="ECO:0000313" key="2">
    <source>
        <dbReference type="EMBL" id="CAA9375687.1"/>
    </source>
</evidence>
<gene>
    <name evidence="2" type="ORF">AVDCRST_MAG89-4978</name>
</gene>
<name>A0A6J4N1X0_9BACT</name>
<feature type="region of interest" description="Disordered" evidence="1">
    <location>
        <begin position="1"/>
        <end position="27"/>
    </location>
</feature>
<evidence type="ECO:0000256" key="1">
    <source>
        <dbReference type="SAM" id="MobiDB-lite"/>
    </source>
</evidence>
<dbReference type="EMBL" id="CADCTV010001052">
    <property type="protein sequence ID" value="CAA9375687.1"/>
    <property type="molecule type" value="Genomic_DNA"/>
</dbReference>
<feature type="non-terminal residue" evidence="2">
    <location>
        <position position="1"/>
    </location>
</feature>
<proteinExistence type="predicted"/>
<reference evidence="2" key="1">
    <citation type="submission" date="2020-02" db="EMBL/GenBank/DDBJ databases">
        <authorList>
            <person name="Meier V. D."/>
        </authorList>
    </citation>
    <scope>NUCLEOTIDE SEQUENCE</scope>
    <source>
        <strain evidence="2">AVDCRST_MAG89</strain>
    </source>
</reference>
<accession>A0A6J4N1X0</accession>
<protein>
    <submittedName>
        <fullName evidence="2">Uncharacterized protein</fullName>
    </submittedName>
</protein>
<organism evidence="2">
    <name type="scientific">uncultured Gemmatimonadota bacterium</name>
    <dbReference type="NCBI Taxonomy" id="203437"/>
    <lineage>
        <taxon>Bacteria</taxon>
        <taxon>Pseudomonadati</taxon>
        <taxon>Gemmatimonadota</taxon>
        <taxon>environmental samples</taxon>
    </lineage>
</organism>